<dbReference type="AlphaFoldDB" id="A0A2Z7BHM8"/>
<protein>
    <submittedName>
        <fullName evidence="2">Uncharacterized protein</fullName>
    </submittedName>
</protein>
<keyword evidence="3" id="KW-1185">Reference proteome</keyword>
<accession>A0A2Z7BHM8</accession>
<evidence type="ECO:0000256" key="1">
    <source>
        <dbReference type="SAM" id="MobiDB-lite"/>
    </source>
</evidence>
<gene>
    <name evidence="2" type="ORF">F511_11092</name>
</gene>
<sequence>MHENKATTVDREPKDLNGCSTNDNRSVKHWWPRSWGIREKSADGMRSADERFEIFSRYFLYYKMEMSSRTTPSLTLSSKSCTKRSVLARVVQRYHSRFSRSCLPPEIEEGKVRRTVARGSRQDMVTGNNSKWSGKQYWTKGRSPLKYNSNLVTSGEQQPPKTSRFTSETSSDLSTTPDLDTTSKQTWDLIKRRRTENTLPTNTRHPTNSSLKH</sequence>
<feature type="compositionally biased region" description="Basic and acidic residues" evidence="1">
    <location>
        <begin position="1"/>
        <end position="15"/>
    </location>
</feature>
<feature type="compositionally biased region" description="Low complexity" evidence="1">
    <location>
        <begin position="166"/>
        <end position="183"/>
    </location>
</feature>
<reference evidence="2 3" key="1">
    <citation type="journal article" date="2015" name="Proc. Natl. Acad. Sci. U.S.A.">
        <title>The resurrection genome of Boea hygrometrica: A blueprint for survival of dehydration.</title>
        <authorList>
            <person name="Xiao L."/>
            <person name="Yang G."/>
            <person name="Zhang L."/>
            <person name="Yang X."/>
            <person name="Zhao S."/>
            <person name="Ji Z."/>
            <person name="Zhou Q."/>
            <person name="Hu M."/>
            <person name="Wang Y."/>
            <person name="Chen M."/>
            <person name="Xu Y."/>
            <person name="Jin H."/>
            <person name="Xiao X."/>
            <person name="Hu G."/>
            <person name="Bao F."/>
            <person name="Hu Y."/>
            <person name="Wan P."/>
            <person name="Li L."/>
            <person name="Deng X."/>
            <person name="Kuang T."/>
            <person name="Xiang C."/>
            <person name="Zhu J.K."/>
            <person name="Oliver M.J."/>
            <person name="He Y."/>
        </authorList>
    </citation>
    <scope>NUCLEOTIDE SEQUENCE [LARGE SCALE GENOMIC DNA]</scope>
    <source>
        <strain evidence="3">cv. XS01</strain>
    </source>
</reference>
<evidence type="ECO:0000313" key="3">
    <source>
        <dbReference type="Proteomes" id="UP000250235"/>
    </source>
</evidence>
<feature type="region of interest" description="Disordered" evidence="1">
    <location>
        <begin position="148"/>
        <end position="213"/>
    </location>
</feature>
<proteinExistence type="predicted"/>
<organism evidence="2 3">
    <name type="scientific">Dorcoceras hygrometricum</name>
    <dbReference type="NCBI Taxonomy" id="472368"/>
    <lineage>
        <taxon>Eukaryota</taxon>
        <taxon>Viridiplantae</taxon>
        <taxon>Streptophyta</taxon>
        <taxon>Embryophyta</taxon>
        <taxon>Tracheophyta</taxon>
        <taxon>Spermatophyta</taxon>
        <taxon>Magnoliopsida</taxon>
        <taxon>eudicotyledons</taxon>
        <taxon>Gunneridae</taxon>
        <taxon>Pentapetalae</taxon>
        <taxon>asterids</taxon>
        <taxon>lamiids</taxon>
        <taxon>Lamiales</taxon>
        <taxon>Gesneriaceae</taxon>
        <taxon>Didymocarpoideae</taxon>
        <taxon>Trichosporeae</taxon>
        <taxon>Loxocarpinae</taxon>
        <taxon>Dorcoceras</taxon>
    </lineage>
</organism>
<evidence type="ECO:0000313" key="2">
    <source>
        <dbReference type="EMBL" id="KZV33882.1"/>
    </source>
</evidence>
<name>A0A2Z7BHM8_9LAMI</name>
<feature type="region of interest" description="Disordered" evidence="1">
    <location>
        <begin position="1"/>
        <end position="21"/>
    </location>
</feature>
<dbReference type="EMBL" id="KV005654">
    <property type="protein sequence ID" value="KZV33882.1"/>
    <property type="molecule type" value="Genomic_DNA"/>
</dbReference>
<feature type="compositionally biased region" description="Polar residues" evidence="1">
    <location>
        <begin position="197"/>
        <end position="213"/>
    </location>
</feature>
<dbReference type="Proteomes" id="UP000250235">
    <property type="component" value="Unassembled WGS sequence"/>
</dbReference>
<feature type="compositionally biased region" description="Polar residues" evidence="1">
    <location>
        <begin position="148"/>
        <end position="165"/>
    </location>
</feature>